<name>A0A8S9QGP6_BRACR</name>
<evidence type="ECO:0000256" key="1">
    <source>
        <dbReference type="SAM" id="MobiDB-lite"/>
    </source>
</evidence>
<gene>
    <name evidence="2" type="ORF">F2Q69_00022294</name>
</gene>
<comment type="caution">
    <text evidence="2">The sequence shown here is derived from an EMBL/GenBank/DDBJ whole genome shotgun (WGS) entry which is preliminary data.</text>
</comment>
<dbReference type="Proteomes" id="UP000712600">
    <property type="component" value="Unassembled WGS sequence"/>
</dbReference>
<dbReference type="EMBL" id="QGKX02001290">
    <property type="protein sequence ID" value="KAF3541809.1"/>
    <property type="molecule type" value="Genomic_DNA"/>
</dbReference>
<evidence type="ECO:0000313" key="2">
    <source>
        <dbReference type="EMBL" id="KAF3541809.1"/>
    </source>
</evidence>
<sequence>MPTAPLDEVELNQSLPPEVEVDSATDPILPTAEVIETELPLEEVIGTDPDPEFVMTELDGTDMVDNNNEVEVIDHGDLHHDSVVEEAPPTI</sequence>
<feature type="region of interest" description="Disordered" evidence="1">
    <location>
        <begin position="1"/>
        <end position="22"/>
    </location>
</feature>
<accession>A0A8S9QGP6</accession>
<reference evidence="2" key="1">
    <citation type="submission" date="2019-12" db="EMBL/GenBank/DDBJ databases">
        <title>Genome sequencing and annotation of Brassica cretica.</title>
        <authorList>
            <person name="Studholme D.J."/>
            <person name="Sarris P."/>
        </authorList>
    </citation>
    <scope>NUCLEOTIDE SEQUENCE</scope>
    <source>
        <strain evidence="2">PFS-109/04</strain>
        <tissue evidence="2">Leaf</tissue>
    </source>
</reference>
<organism evidence="2 3">
    <name type="scientific">Brassica cretica</name>
    <name type="common">Mustard</name>
    <dbReference type="NCBI Taxonomy" id="69181"/>
    <lineage>
        <taxon>Eukaryota</taxon>
        <taxon>Viridiplantae</taxon>
        <taxon>Streptophyta</taxon>
        <taxon>Embryophyta</taxon>
        <taxon>Tracheophyta</taxon>
        <taxon>Spermatophyta</taxon>
        <taxon>Magnoliopsida</taxon>
        <taxon>eudicotyledons</taxon>
        <taxon>Gunneridae</taxon>
        <taxon>Pentapetalae</taxon>
        <taxon>rosids</taxon>
        <taxon>malvids</taxon>
        <taxon>Brassicales</taxon>
        <taxon>Brassicaceae</taxon>
        <taxon>Brassiceae</taxon>
        <taxon>Brassica</taxon>
    </lineage>
</organism>
<evidence type="ECO:0000313" key="3">
    <source>
        <dbReference type="Proteomes" id="UP000712600"/>
    </source>
</evidence>
<dbReference type="AlphaFoldDB" id="A0A8S9QGP6"/>
<proteinExistence type="predicted"/>
<protein>
    <submittedName>
        <fullName evidence="2">Uncharacterized protein</fullName>
    </submittedName>
</protein>